<dbReference type="Proteomes" id="UP000663846">
    <property type="component" value="Unassembled WGS sequence"/>
</dbReference>
<gene>
    <name evidence="1" type="ORF">RDB_LOCUS27659</name>
</gene>
<accession>A0A8H3A0W2</accession>
<organism evidence="1 2">
    <name type="scientific">Rhizoctonia solani</name>
    <dbReference type="NCBI Taxonomy" id="456999"/>
    <lineage>
        <taxon>Eukaryota</taxon>
        <taxon>Fungi</taxon>
        <taxon>Dikarya</taxon>
        <taxon>Basidiomycota</taxon>
        <taxon>Agaricomycotina</taxon>
        <taxon>Agaricomycetes</taxon>
        <taxon>Cantharellales</taxon>
        <taxon>Ceratobasidiaceae</taxon>
        <taxon>Rhizoctonia</taxon>
    </lineage>
</organism>
<protein>
    <recommendedName>
        <fullName evidence="3">F-box domain-containing protein</fullName>
    </recommendedName>
</protein>
<evidence type="ECO:0000313" key="2">
    <source>
        <dbReference type="Proteomes" id="UP000663846"/>
    </source>
</evidence>
<evidence type="ECO:0008006" key="3">
    <source>
        <dbReference type="Google" id="ProtNLM"/>
    </source>
</evidence>
<sequence>MTENARIYFNHFPDEVIMRILQSCSFRAIIRYSTTDRRGYNLVKSSVVLQFQIELEVNRLEIMESASDATTRSLLEDVIRYRDAWAGMNFGPTVELPMPKDRILLWELREGSFISAYSTTRGPKLADALQVVPLDTQQLPKPIEFGLNFDEFTLDLSQELVVLAVVDLPRKDQVRLLLRSSKTSLSHPLAKKPIILVLLEFPLRPREASSITLEIMGDILVAKFADIESLAYEILIWNWKTTTLLNRISSRTGVCDLGFLDKQTLILYHAAASDGSALRRVALLVYQDFRKPLAYETISSDIHVTASNHRSLDYSFCFAFPKIDRTMSVLPPALALRSDPIPGRLMHKTGHTKFASTHAGTIGLILPLSYDTHIQPQDVTYRIFVNTSKLFDFMSSHPRSREFEWTEWGEYTTRWFNEDNQQADWISWVSGSRYLRSSPGQRFSSLTLSVVDFCPFAAKRHPEPDPDLITPPNQPLKGRNANIEQRWIRALREWWIRPGWSDSDERVLVDVVGSETPSIVEIGFKSPVTSRLGWRSVTMAKPVASNVWLIHGGYIVGKDFRGFGARANQMIVRTLQA</sequence>
<name>A0A8H3A0W2_9AGAM</name>
<comment type="caution">
    <text evidence="1">The sequence shown here is derived from an EMBL/GenBank/DDBJ whole genome shotgun (WGS) entry which is preliminary data.</text>
</comment>
<reference evidence="1" key="1">
    <citation type="submission" date="2021-01" db="EMBL/GenBank/DDBJ databases">
        <authorList>
            <person name="Kaushik A."/>
        </authorList>
    </citation>
    <scope>NUCLEOTIDE SEQUENCE</scope>
    <source>
        <strain evidence="1">AG1-1C</strain>
    </source>
</reference>
<dbReference type="AlphaFoldDB" id="A0A8H3A0W2"/>
<proteinExistence type="predicted"/>
<evidence type="ECO:0000313" key="1">
    <source>
        <dbReference type="EMBL" id="CAE6373707.1"/>
    </source>
</evidence>
<dbReference type="EMBL" id="CAJMWS010000157">
    <property type="protein sequence ID" value="CAE6373707.1"/>
    <property type="molecule type" value="Genomic_DNA"/>
</dbReference>